<reference evidence="4" key="2">
    <citation type="submission" date="2015-01" db="EMBL/GenBank/DDBJ databases">
        <title>Evolutionary Origins and Diversification of the Mycorrhizal Mutualists.</title>
        <authorList>
            <consortium name="DOE Joint Genome Institute"/>
            <consortium name="Mycorrhizal Genomics Consortium"/>
            <person name="Kohler A."/>
            <person name="Kuo A."/>
            <person name="Nagy L.G."/>
            <person name="Floudas D."/>
            <person name="Copeland A."/>
            <person name="Barry K.W."/>
            <person name="Cichocki N."/>
            <person name="Veneault-Fourrey C."/>
            <person name="LaButti K."/>
            <person name="Lindquist E.A."/>
            <person name="Lipzen A."/>
            <person name="Lundell T."/>
            <person name="Morin E."/>
            <person name="Murat C."/>
            <person name="Riley R."/>
            <person name="Ohm R."/>
            <person name="Sun H."/>
            <person name="Tunlid A."/>
            <person name="Henrissat B."/>
            <person name="Grigoriev I.V."/>
            <person name="Hibbett D.S."/>
            <person name="Martin F."/>
        </authorList>
    </citation>
    <scope>NUCLEOTIDE SEQUENCE [LARGE SCALE GENOMIC DNA]</scope>
    <source>
        <strain evidence="4">Foug A</strain>
    </source>
</reference>
<evidence type="ECO:0000256" key="1">
    <source>
        <dbReference type="SAM" id="Coils"/>
    </source>
</evidence>
<protein>
    <submittedName>
        <fullName evidence="3">Uncharacterized protein</fullName>
    </submittedName>
</protein>
<dbReference type="STRING" id="1036808.A0A0C2ZIJ7"/>
<feature type="region of interest" description="Disordered" evidence="2">
    <location>
        <begin position="138"/>
        <end position="171"/>
    </location>
</feature>
<dbReference type="HOGENOM" id="CLU_030973_2_0_1"/>
<accession>A0A0C2ZIJ7</accession>
<dbReference type="AlphaFoldDB" id="A0A0C2ZIJ7"/>
<sequence>MPTRDKHYQCYCTGCCEVDQTRMAKNPPGKLQLERHKAIHLHDTSSLDLATPNACHAAVANLALGIISQRGGTESNINSLSATLFAASLCDNGPDLDSQPSKLWASREEFQKDATNTNVGVLDITDVVGAVGQISSENMSDASQVPSIPSITPSLQPRVDDPTLPRQERSHRTVKAHQVLDSIAARIQAIEQRTLKSELMEMHAALWAQLGGVRKALAAVNRRAPSLVSRKDQLFLLLSKLEKQIDEHAKNIDATSKAVKYNSSHHFNYPINRCDKVAQVSVFIGVVSVILFGLSRRTGEFILGVVSIILTLTFKLLGKSVETLHDHILTQIPTNMNTTLQCFNLVTHTTTYTVCPRCNAIFKPLGMSPDKPKATIVGNSRIAQAYLYCSLR</sequence>
<reference evidence="3 4" key="1">
    <citation type="submission" date="2014-04" db="EMBL/GenBank/DDBJ databases">
        <authorList>
            <consortium name="DOE Joint Genome Institute"/>
            <person name="Kuo A."/>
            <person name="Kohler A."/>
            <person name="Nagy L.G."/>
            <person name="Floudas D."/>
            <person name="Copeland A."/>
            <person name="Barry K.W."/>
            <person name="Cichocki N."/>
            <person name="Veneault-Fourrey C."/>
            <person name="LaButti K."/>
            <person name="Lindquist E.A."/>
            <person name="Lipzen A."/>
            <person name="Lundell T."/>
            <person name="Morin E."/>
            <person name="Murat C."/>
            <person name="Sun H."/>
            <person name="Tunlid A."/>
            <person name="Henrissat B."/>
            <person name="Grigoriev I.V."/>
            <person name="Hibbett D.S."/>
            <person name="Martin F."/>
            <person name="Nordberg H.P."/>
            <person name="Cantor M.N."/>
            <person name="Hua S.X."/>
        </authorList>
    </citation>
    <scope>NUCLEOTIDE SEQUENCE [LARGE SCALE GENOMIC DNA]</scope>
    <source>
        <strain evidence="3 4">Foug A</strain>
    </source>
</reference>
<feature type="coiled-coil region" evidence="1">
    <location>
        <begin position="231"/>
        <end position="258"/>
    </location>
</feature>
<dbReference type="OrthoDB" id="2677734at2759"/>
<evidence type="ECO:0000256" key="2">
    <source>
        <dbReference type="SAM" id="MobiDB-lite"/>
    </source>
</evidence>
<evidence type="ECO:0000313" key="4">
    <source>
        <dbReference type="Proteomes" id="UP000053989"/>
    </source>
</evidence>
<keyword evidence="1" id="KW-0175">Coiled coil</keyword>
<proteinExistence type="predicted"/>
<feature type="compositionally biased region" description="Polar residues" evidence="2">
    <location>
        <begin position="138"/>
        <end position="155"/>
    </location>
</feature>
<name>A0A0C2ZIJ7_9AGAM</name>
<evidence type="ECO:0000313" key="3">
    <source>
        <dbReference type="EMBL" id="KIM52582.1"/>
    </source>
</evidence>
<dbReference type="EMBL" id="KN822206">
    <property type="protein sequence ID" value="KIM52582.1"/>
    <property type="molecule type" value="Genomic_DNA"/>
</dbReference>
<gene>
    <name evidence="3" type="ORF">SCLCIDRAFT_1162982</name>
</gene>
<dbReference type="InParanoid" id="A0A0C2ZIJ7"/>
<keyword evidence="4" id="KW-1185">Reference proteome</keyword>
<dbReference type="Proteomes" id="UP000053989">
    <property type="component" value="Unassembled WGS sequence"/>
</dbReference>
<organism evidence="3 4">
    <name type="scientific">Scleroderma citrinum Foug A</name>
    <dbReference type="NCBI Taxonomy" id="1036808"/>
    <lineage>
        <taxon>Eukaryota</taxon>
        <taxon>Fungi</taxon>
        <taxon>Dikarya</taxon>
        <taxon>Basidiomycota</taxon>
        <taxon>Agaricomycotina</taxon>
        <taxon>Agaricomycetes</taxon>
        <taxon>Agaricomycetidae</taxon>
        <taxon>Boletales</taxon>
        <taxon>Sclerodermatineae</taxon>
        <taxon>Sclerodermataceae</taxon>
        <taxon>Scleroderma</taxon>
    </lineage>
</organism>
<feature type="compositionally biased region" description="Basic and acidic residues" evidence="2">
    <location>
        <begin position="158"/>
        <end position="171"/>
    </location>
</feature>